<evidence type="ECO:0000313" key="6">
    <source>
        <dbReference type="Proteomes" id="UP000811609"/>
    </source>
</evidence>
<name>A0A8T1QJK4_CARIL</name>
<feature type="domain" description="NAD-dependent epimerase/dehydratase" evidence="4">
    <location>
        <begin position="70"/>
        <end position="280"/>
    </location>
</feature>
<dbReference type="EMBL" id="CM031813">
    <property type="protein sequence ID" value="KAG6654667.1"/>
    <property type="molecule type" value="Genomic_DNA"/>
</dbReference>
<dbReference type="FunFam" id="3.40.50.720:FF:000085">
    <property type="entry name" value="Dihydroflavonol reductase"/>
    <property type="match status" value="1"/>
</dbReference>
<dbReference type="AlphaFoldDB" id="A0A8T1QJK4"/>
<comment type="caution">
    <text evidence="5">The sequence shown here is derived from an EMBL/GenBank/DDBJ whole genome shotgun (WGS) entry which is preliminary data.</text>
</comment>
<proteinExistence type="inferred from homology"/>
<sequence>MEVGRLSKTSSIIYRAPASGECPSAVRALLPFPECVSVYTSCSLRPSRPRLPACLCVIHCAGLVIGVIVLHVQHDPKKTEHLLMLDGAKERLHLFKADLLEEGSFDSLVDGCEGVFHTATPVYLSANNPQAELIEPAVKGTLNVLRSCAKVSSVKRVVITSSMAAVVYNGKPLTPDVLVDETWFSDPAFCEESKLWYMLSKTLAEKAAWEFSKENGIDMVAMHPGWVSGPLLQPIINTSLEPFLKLAKGAESIPFMSPRWVDVRDVANAHILAFENPSASGRYCLVGRVLQFFEFVKLMHELFPDINIPEKCGDDHPFASSYMVSRERAESLGLNFTPVEVTLKDTFESLRASNFFNI</sequence>
<dbReference type="PANTHER" id="PTHR10366">
    <property type="entry name" value="NAD DEPENDENT EPIMERASE/DEHYDRATASE"/>
    <property type="match status" value="1"/>
</dbReference>
<dbReference type="InterPro" id="IPR001509">
    <property type="entry name" value="Epimerase_deHydtase"/>
</dbReference>
<dbReference type="Pfam" id="PF01370">
    <property type="entry name" value="Epimerase"/>
    <property type="match status" value="1"/>
</dbReference>
<evidence type="ECO:0000313" key="5">
    <source>
        <dbReference type="EMBL" id="KAG6654667.1"/>
    </source>
</evidence>
<evidence type="ECO:0000256" key="2">
    <source>
        <dbReference type="ARBA" id="ARBA00023002"/>
    </source>
</evidence>
<evidence type="ECO:0000256" key="1">
    <source>
        <dbReference type="ARBA" id="ARBA00022857"/>
    </source>
</evidence>
<gene>
    <name evidence="5" type="ORF">CIPAW_05G162000</name>
</gene>
<dbReference type="GO" id="GO:0016616">
    <property type="term" value="F:oxidoreductase activity, acting on the CH-OH group of donors, NAD or NADP as acceptor"/>
    <property type="evidence" value="ECO:0007669"/>
    <property type="project" value="TreeGrafter"/>
</dbReference>
<dbReference type="InterPro" id="IPR050425">
    <property type="entry name" value="NAD(P)_dehydrat-like"/>
</dbReference>
<comment type="similarity">
    <text evidence="3">Belongs to the NAD(P)-dependent epimerase/dehydratase family. Dihydroflavonol-4-reductase subfamily.</text>
</comment>
<keyword evidence="6" id="KW-1185">Reference proteome</keyword>
<evidence type="ECO:0000259" key="4">
    <source>
        <dbReference type="Pfam" id="PF01370"/>
    </source>
</evidence>
<evidence type="ECO:0000256" key="3">
    <source>
        <dbReference type="ARBA" id="ARBA00023445"/>
    </source>
</evidence>
<reference evidence="5" key="1">
    <citation type="submission" date="2020-12" db="EMBL/GenBank/DDBJ databases">
        <title>WGS assembly of Carya illinoinensis cv. Pawnee.</title>
        <authorList>
            <person name="Platts A."/>
            <person name="Shu S."/>
            <person name="Wright S."/>
            <person name="Barry K."/>
            <person name="Edger P."/>
            <person name="Pires J.C."/>
            <person name="Schmutz J."/>
        </authorList>
    </citation>
    <scope>NUCLEOTIDE SEQUENCE</scope>
    <source>
        <tissue evidence="5">Leaf</tissue>
    </source>
</reference>
<keyword evidence="2" id="KW-0560">Oxidoreductase</keyword>
<dbReference type="CDD" id="cd08958">
    <property type="entry name" value="FR_SDR_e"/>
    <property type="match status" value="1"/>
</dbReference>
<dbReference type="Proteomes" id="UP000811609">
    <property type="component" value="Chromosome 5"/>
</dbReference>
<accession>A0A8T1QJK4</accession>
<organism evidence="5 6">
    <name type="scientific">Carya illinoinensis</name>
    <name type="common">Pecan</name>
    <dbReference type="NCBI Taxonomy" id="32201"/>
    <lineage>
        <taxon>Eukaryota</taxon>
        <taxon>Viridiplantae</taxon>
        <taxon>Streptophyta</taxon>
        <taxon>Embryophyta</taxon>
        <taxon>Tracheophyta</taxon>
        <taxon>Spermatophyta</taxon>
        <taxon>Magnoliopsida</taxon>
        <taxon>eudicotyledons</taxon>
        <taxon>Gunneridae</taxon>
        <taxon>Pentapetalae</taxon>
        <taxon>rosids</taxon>
        <taxon>fabids</taxon>
        <taxon>Fagales</taxon>
        <taxon>Juglandaceae</taxon>
        <taxon>Carya</taxon>
    </lineage>
</organism>
<keyword evidence="1" id="KW-0521">NADP</keyword>
<protein>
    <recommendedName>
        <fullName evidence="4">NAD-dependent epimerase/dehydratase domain-containing protein</fullName>
    </recommendedName>
</protein>
<dbReference type="PANTHER" id="PTHR10366:SF575">
    <property type="entry name" value="NAD-DEPENDENT EPIMERASE_DEHYDRATASE DOMAIN-CONTAINING PROTEIN"/>
    <property type="match status" value="1"/>
</dbReference>